<accession>A0A915EEW6</accession>
<keyword evidence="2" id="KW-1185">Reference proteome</keyword>
<dbReference type="WBParaSite" id="jg4588.2">
    <property type="protein sequence ID" value="jg4588.2"/>
    <property type="gene ID" value="jg4588"/>
</dbReference>
<dbReference type="Proteomes" id="UP000887574">
    <property type="component" value="Unplaced"/>
</dbReference>
<sequence>MQVIDCLKSTKRSKFVKILFLSTLILLVHLFLGFAVSHSLNDCIAVFGKWIVDHAVPHLKFVTLLIQPIPNCTWRGVNLFASSFISLLLGAFFSWVFVDSWKEPTRVRVRSSLALCISFDWFFDISKSSEDQMATDGPIHSGICLVFQQSGWLP</sequence>
<evidence type="ECO:0000256" key="1">
    <source>
        <dbReference type="SAM" id="Phobius"/>
    </source>
</evidence>
<keyword evidence="1" id="KW-0472">Membrane</keyword>
<evidence type="ECO:0000313" key="3">
    <source>
        <dbReference type="WBParaSite" id="jg4588.2"/>
    </source>
</evidence>
<reference evidence="3" key="1">
    <citation type="submission" date="2022-11" db="UniProtKB">
        <authorList>
            <consortium name="WormBaseParasite"/>
        </authorList>
    </citation>
    <scope>IDENTIFICATION</scope>
</reference>
<feature type="transmembrane region" description="Helical" evidence="1">
    <location>
        <begin position="18"/>
        <end position="40"/>
    </location>
</feature>
<protein>
    <submittedName>
        <fullName evidence="3">Transmembrane protein</fullName>
    </submittedName>
</protein>
<keyword evidence="1" id="KW-1133">Transmembrane helix</keyword>
<organism evidence="2 3">
    <name type="scientific">Ditylenchus dipsaci</name>
    <dbReference type="NCBI Taxonomy" id="166011"/>
    <lineage>
        <taxon>Eukaryota</taxon>
        <taxon>Metazoa</taxon>
        <taxon>Ecdysozoa</taxon>
        <taxon>Nematoda</taxon>
        <taxon>Chromadorea</taxon>
        <taxon>Rhabditida</taxon>
        <taxon>Tylenchina</taxon>
        <taxon>Tylenchomorpha</taxon>
        <taxon>Sphaerularioidea</taxon>
        <taxon>Anguinidae</taxon>
        <taxon>Anguininae</taxon>
        <taxon>Ditylenchus</taxon>
    </lineage>
</organism>
<feature type="transmembrane region" description="Helical" evidence="1">
    <location>
        <begin position="79"/>
        <end position="98"/>
    </location>
</feature>
<dbReference type="AlphaFoldDB" id="A0A915EEW6"/>
<evidence type="ECO:0000313" key="2">
    <source>
        <dbReference type="Proteomes" id="UP000887574"/>
    </source>
</evidence>
<name>A0A915EEW6_9BILA</name>
<proteinExistence type="predicted"/>
<keyword evidence="1" id="KW-0812">Transmembrane</keyword>